<feature type="region of interest" description="Disordered" evidence="6">
    <location>
        <begin position="291"/>
        <end position="324"/>
    </location>
</feature>
<feature type="region of interest" description="Disordered" evidence="6">
    <location>
        <begin position="467"/>
        <end position="487"/>
    </location>
</feature>
<feature type="compositionally biased region" description="Polar residues" evidence="6">
    <location>
        <begin position="395"/>
        <end position="415"/>
    </location>
</feature>
<reference evidence="9" key="1">
    <citation type="journal article" date="2023" name="Commun. Biol.">
        <title>Genome analysis of Parmales, the sister group of diatoms, reveals the evolutionary specialization of diatoms from phago-mixotrophs to photoautotrophs.</title>
        <authorList>
            <person name="Ban H."/>
            <person name="Sato S."/>
            <person name="Yoshikawa S."/>
            <person name="Yamada K."/>
            <person name="Nakamura Y."/>
            <person name="Ichinomiya M."/>
            <person name="Sato N."/>
            <person name="Blanc-Mathieu R."/>
            <person name="Endo H."/>
            <person name="Kuwata A."/>
            <person name="Ogata H."/>
        </authorList>
    </citation>
    <scope>NUCLEOTIDE SEQUENCE [LARGE SCALE GENOMIC DNA]</scope>
    <source>
        <strain evidence="9">NIES 3701</strain>
    </source>
</reference>
<feature type="compositionally biased region" description="Basic and acidic residues" evidence="6">
    <location>
        <begin position="471"/>
        <end position="487"/>
    </location>
</feature>
<protein>
    <recommendedName>
        <fullName evidence="2">Histone-lysine N-methyltransferase, H3 lysine-79 specific</fullName>
        <ecNumber evidence="1">2.1.1.360</ecNumber>
    </recommendedName>
    <alternativeName>
        <fullName evidence="4">Histone H3-K79 methyltransferase</fullName>
    </alternativeName>
</protein>
<evidence type="ECO:0000313" key="8">
    <source>
        <dbReference type="EMBL" id="GMH89849.1"/>
    </source>
</evidence>
<organism evidence="8 9">
    <name type="scientific">Triparma strigata</name>
    <dbReference type="NCBI Taxonomy" id="1606541"/>
    <lineage>
        <taxon>Eukaryota</taxon>
        <taxon>Sar</taxon>
        <taxon>Stramenopiles</taxon>
        <taxon>Ochrophyta</taxon>
        <taxon>Bolidophyceae</taxon>
        <taxon>Parmales</taxon>
        <taxon>Triparmaceae</taxon>
        <taxon>Triparma</taxon>
    </lineage>
</organism>
<dbReference type="InterPro" id="IPR029063">
    <property type="entry name" value="SAM-dependent_MTases_sf"/>
</dbReference>
<evidence type="ECO:0000313" key="9">
    <source>
        <dbReference type="Proteomes" id="UP001165085"/>
    </source>
</evidence>
<keyword evidence="9" id="KW-1185">Reference proteome</keyword>
<sequence length="487" mass="53605">MATEQAKVLAILDFLSRDGIISRNAQSLLKELVLVNDPDMMSILPMIEGPEAGSEKGFISKLYALADRKAAEEFDRLFEDCSIEVAKSASKGERAEKELTKERSLIYGEVEFDSFAVVLRKICSGFSKDMAPMDRNKVFYDIGSGSGRAVMIARMTQDFEKCVGIELMENLAKLADNIKAKYLEGNYSEKLYETVGKEVQFYQADFLKFDWSDGDLVFANSTCFTDELMAAIAEKSAAMKAGSFLVTFTKGIISDAFELVEKKRYVMSWGPATVFIHRRLGKDGESVGPSILKDWTDDEAKEPVGSSNAIVPAGGKVDGGDLGLSVQGRKMQIHEAVQEEEEDDEDDEDYYDDEFSSGDSEESEEDDDDTGSGFYSESQASNYVITPATSVNSSFEFAESSAPNTPMSQASSVSSGRPPRVNTDSPGLSVTNPSAFPLSPGMRRVHAEESLGGITSPKDTMLMQRKRMREKKMAEARTGERSKLFNN</sequence>
<dbReference type="AlphaFoldDB" id="A0A9W7BFK4"/>
<accession>A0A9W7BFK4</accession>
<dbReference type="GO" id="GO:0140956">
    <property type="term" value="F:histone H3K79 trimethyltransferase activity"/>
    <property type="evidence" value="ECO:0007669"/>
    <property type="project" value="UniProtKB-EC"/>
</dbReference>
<dbReference type="EC" id="2.1.1.360" evidence="1"/>
<dbReference type="GO" id="GO:0051726">
    <property type="term" value="P:regulation of cell cycle"/>
    <property type="evidence" value="ECO:0007669"/>
    <property type="project" value="InterPro"/>
</dbReference>
<comment type="catalytic activity">
    <reaction evidence="5">
        <text>L-lysyl(79)-[histone H3] + 3 S-adenosyl-L-methionine = N(6),N(6),N(6)-trimethyl-L-lysyl(79)-[histone H3] + 3 S-adenosyl-L-homocysteine + 3 H(+)</text>
        <dbReference type="Rhea" id="RHEA:60328"/>
        <dbReference type="Rhea" id="RHEA-COMP:15549"/>
        <dbReference type="Rhea" id="RHEA-COMP:15552"/>
        <dbReference type="ChEBI" id="CHEBI:15378"/>
        <dbReference type="ChEBI" id="CHEBI:29969"/>
        <dbReference type="ChEBI" id="CHEBI:57856"/>
        <dbReference type="ChEBI" id="CHEBI:59789"/>
        <dbReference type="ChEBI" id="CHEBI:61961"/>
        <dbReference type="EC" id="2.1.1.360"/>
    </reaction>
</comment>
<evidence type="ECO:0000256" key="6">
    <source>
        <dbReference type="SAM" id="MobiDB-lite"/>
    </source>
</evidence>
<feature type="region of interest" description="Disordered" evidence="6">
    <location>
        <begin position="395"/>
        <end position="441"/>
    </location>
</feature>
<proteinExistence type="predicted"/>
<dbReference type="EMBL" id="BRXY01000363">
    <property type="protein sequence ID" value="GMH89849.1"/>
    <property type="molecule type" value="Genomic_DNA"/>
</dbReference>
<name>A0A9W7BFK4_9STRA</name>
<feature type="region of interest" description="Disordered" evidence="6">
    <location>
        <begin position="336"/>
        <end position="379"/>
    </location>
</feature>
<dbReference type="SUPFAM" id="SSF53335">
    <property type="entry name" value="S-adenosyl-L-methionine-dependent methyltransferases"/>
    <property type="match status" value="1"/>
</dbReference>
<evidence type="ECO:0000256" key="2">
    <source>
        <dbReference type="ARBA" id="ARBA00020987"/>
    </source>
</evidence>
<dbReference type="InterPro" id="IPR025789">
    <property type="entry name" value="DOT1_dom"/>
</dbReference>
<dbReference type="PANTHER" id="PTHR21451">
    <property type="entry name" value="HISTONE H3 METHYLTRANSFERASE"/>
    <property type="match status" value="1"/>
</dbReference>
<dbReference type="Gene3D" id="3.40.50.150">
    <property type="entry name" value="Vaccinia Virus protein VP39"/>
    <property type="match status" value="1"/>
</dbReference>
<gene>
    <name evidence="8" type="ORF">TrST_g9244</name>
</gene>
<evidence type="ECO:0000259" key="7">
    <source>
        <dbReference type="Pfam" id="PF08123"/>
    </source>
</evidence>
<feature type="domain" description="DOT1" evidence="7">
    <location>
        <begin position="104"/>
        <end position="258"/>
    </location>
</feature>
<keyword evidence="3" id="KW-0156">Chromatin regulator</keyword>
<dbReference type="PANTHER" id="PTHR21451:SF19">
    <property type="entry name" value="ACTIVATED IN BLOCKED UNFOLDED PROTEIN RESPONSE"/>
    <property type="match status" value="1"/>
</dbReference>
<feature type="compositionally biased region" description="Polar residues" evidence="6">
    <location>
        <begin position="422"/>
        <end position="434"/>
    </location>
</feature>
<comment type="caution">
    <text evidence="8">The sequence shown here is derived from an EMBL/GenBank/DDBJ whole genome shotgun (WGS) entry which is preliminary data.</text>
</comment>
<evidence type="ECO:0000256" key="5">
    <source>
        <dbReference type="ARBA" id="ARBA00047770"/>
    </source>
</evidence>
<evidence type="ECO:0000256" key="3">
    <source>
        <dbReference type="ARBA" id="ARBA00022853"/>
    </source>
</evidence>
<evidence type="ECO:0000256" key="4">
    <source>
        <dbReference type="ARBA" id="ARBA00029821"/>
    </source>
</evidence>
<evidence type="ECO:0000256" key="1">
    <source>
        <dbReference type="ARBA" id="ARBA00012190"/>
    </source>
</evidence>
<dbReference type="Pfam" id="PF08123">
    <property type="entry name" value="DOT1"/>
    <property type="match status" value="1"/>
</dbReference>
<feature type="compositionally biased region" description="Acidic residues" evidence="6">
    <location>
        <begin position="338"/>
        <end position="370"/>
    </location>
</feature>
<dbReference type="Proteomes" id="UP001165085">
    <property type="component" value="Unassembled WGS sequence"/>
</dbReference>
<dbReference type="InterPro" id="IPR030445">
    <property type="entry name" value="H3-K79_meTrfase"/>
</dbReference>
<dbReference type="OrthoDB" id="443402at2759"/>